<dbReference type="InterPro" id="IPR017582">
    <property type="entry name" value="SelU"/>
</dbReference>
<dbReference type="InterPro" id="IPR058840">
    <property type="entry name" value="AAA_SelU"/>
</dbReference>
<dbReference type="PROSITE" id="PS50206">
    <property type="entry name" value="RHODANESE_3"/>
    <property type="match status" value="1"/>
</dbReference>
<dbReference type="Pfam" id="PF26341">
    <property type="entry name" value="AAA_SelU"/>
    <property type="match status" value="1"/>
</dbReference>
<dbReference type="InterPro" id="IPR001763">
    <property type="entry name" value="Rhodanese-like_dom"/>
</dbReference>
<dbReference type="SMART" id="SM00450">
    <property type="entry name" value="RHOD"/>
    <property type="match status" value="1"/>
</dbReference>
<sequence length="346" mass="39668">MFQDLSIQEWLERREKGMTMIDVRSPSEYADATIPGSLNIPLFNDEERAEIGTIYTRVSVEAAKERGLEIVSAKLPAFIRQFADIEGPKTVFCWRGGMRSKTTATLLSLMDIHVCRLAGGYRNYRKWVVSTLESLEFKPKALVIHGDTGNGKTNILRNLQAKGYPVIDLEGMAGHRGSAFGQIGLRAHNQRMFDALLLEELLRLKQADYVMLEAESKRIGKICVPDFILSKKDQGYHVKLELPLEVRVQNIIKDYEPGKHPQECKEAFQRIRSKIHVPIAADIATYLEQEQYEQAVELLLLHYYDKRYAYSEQYYGDGDFITIAAETMEEAEQQVEQLLQKLYPRE</sequence>
<dbReference type="InterPro" id="IPR027417">
    <property type="entry name" value="P-loop_NTPase"/>
</dbReference>
<dbReference type="PANTHER" id="PTHR30401:SF0">
    <property type="entry name" value="TRNA 2-SELENOURIDINE SYNTHASE"/>
    <property type="match status" value="1"/>
</dbReference>
<evidence type="ECO:0000313" key="4">
    <source>
        <dbReference type="Proteomes" id="UP000608420"/>
    </source>
</evidence>
<dbReference type="NCBIfam" id="TIGR03167">
    <property type="entry name" value="tRNA_sel_U_synt"/>
    <property type="match status" value="1"/>
</dbReference>
<protein>
    <submittedName>
        <fullName evidence="3">tRNA 2-selenouridine synthase</fullName>
    </submittedName>
</protein>
<dbReference type="Proteomes" id="UP000608420">
    <property type="component" value="Unassembled WGS sequence"/>
</dbReference>
<keyword evidence="4" id="KW-1185">Reference proteome</keyword>
<organism evidence="3 4">
    <name type="scientific">Paenibacillus aceti</name>
    <dbReference type="NCBI Taxonomy" id="1820010"/>
    <lineage>
        <taxon>Bacteria</taxon>
        <taxon>Bacillati</taxon>
        <taxon>Bacillota</taxon>
        <taxon>Bacilli</taxon>
        <taxon>Bacillales</taxon>
        <taxon>Paenibacillaceae</taxon>
        <taxon>Paenibacillus</taxon>
    </lineage>
</organism>
<name>A0ABQ1VQJ4_9BACL</name>
<keyword evidence="1" id="KW-0711">Selenium</keyword>
<dbReference type="EMBL" id="BMIW01000004">
    <property type="protein sequence ID" value="GGF90051.1"/>
    <property type="molecule type" value="Genomic_DNA"/>
</dbReference>
<accession>A0ABQ1VQJ4</accession>
<dbReference type="SUPFAM" id="SSF52821">
    <property type="entry name" value="Rhodanese/Cell cycle control phosphatase"/>
    <property type="match status" value="1"/>
</dbReference>
<dbReference type="RefSeq" id="WP_120463334.1">
    <property type="nucleotide sequence ID" value="NZ_BMIW01000004.1"/>
</dbReference>
<dbReference type="InterPro" id="IPR036873">
    <property type="entry name" value="Rhodanese-like_dom_sf"/>
</dbReference>
<dbReference type="SUPFAM" id="SSF52540">
    <property type="entry name" value="P-loop containing nucleoside triphosphate hydrolases"/>
    <property type="match status" value="1"/>
</dbReference>
<evidence type="ECO:0000256" key="1">
    <source>
        <dbReference type="ARBA" id="ARBA00023266"/>
    </source>
</evidence>
<dbReference type="Gene3D" id="3.40.250.10">
    <property type="entry name" value="Rhodanese-like domain"/>
    <property type="match status" value="1"/>
</dbReference>
<proteinExistence type="predicted"/>
<evidence type="ECO:0000259" key="2">
    <source>
        <dbReference type="PROSITE" id="PS50206"/>
    </source>
</evidence>
<evidence type="ECO:0000313" key="3">
    <source>
        <dbReference type="EMBL" id="GGF90051.1"/>
    </source>
</evidence>
<dbReference type="NCBIfam" id="NF008750">
    <property type="entry name" value="PRK11784.1-2"/>
    <property type="match status" value="1"/>
</dbReference>
<dbReference type="PANTHER" id="PTHR30401">
    <property type="entry name" value="TRNA 2-SELENOURIDINE SYNTHASE"/>
    <property type="match status" value="1"/>
</dbReference>
<dbReference type="Pfam" id="PF00581">
    <property type="entry name" value="Rhodanese"/>
    <property type="match status" value="1"/>
</dbReference>
<comment type="caution">
    <text evidence="3">The sequence shown here is derived from an EMBL/GenBank/DDBJ whole genome shotgun (WGS) entry which is preliminary data.</text>
</comment>
<reference evidence="4" key="1">
    <citation type="journal article" date="2019" name="Int. J. Syst. Evol. Microbiol.">
        <title>The Global Catalogue of Microorganisms (GCM) 10K type strain sequencing project: providing services to taxonomists for standard genome sequencing and annotation.</title>
        <authorList>
            <consortium name="The Broad Institute Genomics Platform"/>
            <consortium name="The Broad Institute Genome Sequencing Center for Infectious Disease"/>
            <person name="Wu L."/>
            <person name="Ma J."/>
        </authorList>
    </citation>
    <scope>NUCLEOTIDE SEQUENCE [LARGE SCALE GENOMIC DNA]</scope>
    <source>
        <strain evidence="4">CGMCC 1.15420</strain>
    </source>
</reference>
<feature type="domain" description="Rhodanese" evidence="2">
    <location>
        <begin position="14"/>
        <end position="130"/>
    </location>
</feature>
<gene>
    <name evidence="3" type="ORF">GCM10010913_09340</name>
</gene>